<reference evidence="3" key="1">
    <citation type="submission" date="2019-12" db="EMBL/GenBank/DDBJ databases">
        <title>Genome sequencing and annotation of Brassica cretica.</title>
        <authorList>
            <person name="Studholme D.J."/>
            <person name="Sarris P."/>
        </authorList>
    </citation>
    <scope>NUCLEOTIDE SEQUENCE</scope>
    <source>
        <strain evidence="3">PFS-109/04</strain>
        <tissue evidence="3">Leaf</tissue>
    </source>
</reference>
<proteinExistence type="predicted"/>
<feature type="region of interest" description="Disordered" evidence="1">
    <location>
        <begin position="1"/>
        <end position="33"/>
    </location>
</feature>
<comment type="caution">
    <text evidence="2">The sequence shown here is derived from an EMBL/GenBank/DDBJ whole genome shotgun (WGS) entry which is preliminary data.</text>
</comment>
<dbReference type="EMBL" id="QGKX02002183">
    <property type="protein sequence ID" value="KAF3484868.1"/>
    <property type="molecule type" value="Genomic_DNA"/>
</dbReference>
<organism evidence="2 4">
    <name type="scientific">Brassica cretica</name>
    <name type="common">Mustard</name>
    <dbReference type="NCBI Taxonomy" id="69181"/>
    <lineage>
        <taxon>Eukaryota</taxon>
        <taxon>Viridiplantae</taxon>
        <taxon>Streptophyta</taxon>
        <taxon>Embryophyta</taxon>
        <taxon>Tracheophyta</taxon>
        <taxon>Spermatophyta</taxon>
        <taxon>Magnoliopsida</taxon>
        <taxon>eudicotyledons</taxon>
        <taxon>Gunneridae</taxon>
        <taxon>Pentapetalae</taxon>
        <taxon>rosids</taxon>
        <taxon>malvids</taxon>
        <taxon>Brassicales</taxon>
        <taxon>Brassicaceae</taxon>
        <taxon>Brassiceae</taxon>
        <taxon>Brassica</taxon>
    </lineage>
</organism>
<evidence type="ECO:0000313" key="3">
    <source>
        <dbReference type="EMBL" id="KAF3484868.1"/>
    </source>
</evidence>
<accession>A0A8S9H972</accession>
<dbReference type="Proteomes" id="UP000712281">
    <property type="component" value="Unassembled WGS sequence"/>
</dbReference>
<evidence type="ECO:0000313" key="4">
    <source>
        <dbReference type="Proteomes" id="UP000712281"/>
    </source>
</evidence>
<protein>
    <submittedName>
        <fullName evidence="2">Uncharacterized protein</fullName>
    </submittedName>
</protein>
<feature type="compositionally biased region" description="Basic and acidic residues" evidence="1">
    <location>
        <begin position="17"/>
        <end position="26"/>
    </location>
</feature>
<reference evidence="2" key="2">
    <citation type="submission" date="2019-12" db="EMBL/GenBank/DDBJ databases">
        <title>Genome sequencing and annotation of Brassica cretica.</title>
        <authorList>
            <person name="Studholme D.J."/>
            <person name="Sarris P.F."/>
        </authorList>
    </citation>
    <scope>NUCLEOTIDE SEQUENCE</scope>
    <source>
        <strain evidence="2">PFS-001/15</strain>
        <tissue evidence="2">Leaf</tissue>
    </source>
</reference>
<gene>
    <name evidence="2" type="ORF">F2Q68_00034566</name>
    <name evidence="3" type="ORF">F2Q69_00053352</name>
</gene>
<dbReference type="EMBL" id="QGKW02001988">
    <property type="protein sequence ID" value="KAF2553147.1"/>
    <property type="molecule type" value="Genomic_DNA"/>
</dbReference>
<name>A0A8S9H972_BRACR</name>
<evidence type="ECO:0000256" key="1">
    <source>
        <dbReference type="SAM" id="MobiDB-lite"/>
    </source>
</evidence>
<evidence type="ECO:0000313" key="2">
    <source>
        <dbReference type="EMBL" id="KAF2553147.1"/>
    </source>
</evidence>
<sequence length="84" mass="9620">MTTSQLLPSPEEEEKADDCRSRKRDTLLQGGTSQPEKLVSRKFRDKWWESVKMLWGISICNVTVNLDEVVALGDVVRVYSRAHV</sequence>
<dbReference type="Proteomes" id="UP000712600">
    <property type="component" value="Unassembled WGS sequence"/>
</dbReference>